<reference evidence="3" key="1">
    <citation type="submission" date="2019-08" db="EMBL/GenBank/DDBJ databases">
        <authorList>
            <person name="Kucharzyk K."/>
            <person name="Murdoch R.W."/>
            <person name="Higgins S."/>
            <person name="Loffler F."/>
        </authorList>
    </citation>
    <scope>NUCLEOTIDE SEQUENCE</scope>
</reference>
<dbReference type="GO" id="GO:0005737">
    <property type="term" value="C:cytoplasm"/>
    <property type="evidence" value="ECO:0007669"/>
    <property type="project" value="TreeGrafter"/>
</dbReference>
<dbReference type="GO" id="GO:0004342">
    <property type="term" value="F:glucosamine-6-phosphate deaminase activity"/>
    <property type="evidence" value="ECO:0007669"/>
    <property type="project" value="UniProtKB-EC"/>
</dbReference>
<dbReference type="PROSITE" id="PS01161">
    <property type="entry name" value="GLC_GALNAC_ISOMERASE"/>
    <property type="match status" value="1"/>
</dbReference>
<dbReference type="PANTHER" id="PTHR11280">
    <property type="entry name" value="GLUCOSAMINE-6-PHOSPHATE ISOMERASE"/>
    <property type="match status" value="1"/>
</dbReference>
<sequence>MKIRVLDNYEQMSREAAELVINEVRIKNNAIICFPTGSSPLRMYEILCEECQKGNVDFSKVRVRSVDDYVGLAPDNNQSYYYYLQSLFFSKCNFQPANICLIDSCASNMEEECRRYNDLLKKEGGIDLILDGIGENGHIGFNEPAEFLHDDIHVEDVSEWTAKVNARFFSSVNEVPKQAVTVGILDMLEAKKLIVLSSGIKKAPVWKKIFADRTISTQFPASFLKLANNAYVLMDQASASLLDKHLYTTF</sequence>
<dbReference type="EMBL" id="VSSQ01016504">
    <property type="protein sequence ID" value="MPM57910.1"/>
    <property type="molecule type" value="Genomic_DNA"/>
</dbReference>
<feature type="domain" description="Glucosamine/galactosamine-6-phosphate isomerase" evidence="2">
    <location>
        <begin position="11"/>
        <end position="227"/>
    </location>
</feature>
<dbReference type="EC" id="3.5.99.6" evidence="3"/>
<dbReference type="InterPro" id="IPR006148">
    <property type="entry name" value="Glc/Gal-6P_isomerase"/>
</dbReference>
<dbReference type="InterPro" id="IPR037171">
    <property type="entry name" value="NagB/RpiA_transferase-like"/>
</dbReference>
<dbReference type="PANTHER" id="PTHR11280:SF5">
    <property type="entry name" value="GLUCOSAMINE-6-PHOSPHATE ISOMERASE"/>
    <property type="match status" value="1"/>
</dbReference>
<evidence type="ECO:0000313" key="3">
    <source>
        <dbReference type="EMBL" id="MPM57910.1"/>
    </source>
</evidence>
<evidence type="ECO:0000259" key="2">
    <source>
        <dbReference type="Pfam" id="PF01182"/>
    </source>
</evidence>
<gene>
    <name evidence="3" type="primary">nagB_44</name>
    <name evidence="3" type="ORF">SDC9_104739</name>
</gene>
<dbReference type="Pfam" id="PF01182">
    <property type="entry name" value="Glucosamine_iso"/>
    <property type="match status" value="1"/>
</dbReference>
<dbReference type="GO" id="GO:0019262">
    <property type="term" value="P:N-acetylneuraminate catabolic process"/>
    <property type="evidence" value="ECO:0007669"/>
    <property type="project" value="TreeGrafter"/>
</dbReference>
<comment type="caution">
    <text evidence="3">The sequence shown here is derived from an EMBL/GenBank/DDBJ whole genome shotgun (WGS) entry which is preliminary data.</text>
</comment>
<dbReference type="InterPro" id="IPR018321">
    <property type="entry name" value="Glucosamine6P_isomerase_CS"/>
</dbReference>
<keyword evidence="1 3" id="KW-0378">Hydrolase</keyword>
<dbReference type="SUPFAM" id="SSF100950">
    <property type="entry name" value="NagB/RpiA/CoA transferase-like"/>
    <property type="match status" value="1"/>
</dbReference>
<evidence type="ECO:0000256" key="1">
    <source>
        <dbReference type="ARBA" id="ARBA00022801"/>
    </source>
</evidence>
<accession>A0A645AXL8</accession>
<proteinExistence type="predicted"/>
<dbReference type="AlphaFoldDB" id="A0A645AXL8"/>
<dbReference type="GO" id="GO:0042802">
    <property type="term" value="F:identical protein binding"/>
    <property type="evidence" value="ECO:0007669"/>
    <property type="project" value="TreeGrafter"/>
</dbReference>
<dbReference type="GO" id="GO:0005975">
    <property type="term" value="P:carbohydrate metabolic process"/>
    <property type="evidence" value="ECO:0007669"/>
    <property type="project" value="InterPro"/>
</dbReference>
<dbReference type="GO" id="GO:0006043">
    <property type="term" value="P:glucosamine catabolic process"/>
    <property type="evidence" value="ECO:0007669"/>
    <property type="project" value="TreeGrafter"/>
</dbReference>
<name>A0A645AXL8_9ZZZZ</name>
<dbReference type="Gene3D" id="3.40.50.1360">
    <property type="match status" value="1"/>
</dbReference>
<dbReference type="GO" id="GO:0006046">
    <property type="term" value="P:N-acetylglucosamine catabolic process"/>
    <property type="evidence" value="ECO:0007669"/>
    <property type="project" value="TreeGrafter"/>
</dbReference>
<dbReference type="InterPro" id="IPR004547">
    <property type="entry name" value="Glucosamine6P_isomerase"/>
</dbReference>
<organism evidence="3">
    <name type="scientific">bioreactor metagenome</name>
    <dbReference type="NCBI Taxonomy" id="1076179"/>
    <lineage>
        <taxon>unclassified sequences</taxon>
        <taxon>metagenomes</taxon>
        <taxon>ecological metagenomes</taxon>
    </lineage>
</organism>
<protein>
    <submittedName>
        <fullName evidence="3">Glucosamine-6-phosphate deaminase 1</fullName>
        <ecNumber evidence="3">3.5.99.6</ecNumber>
    </submittedName>
</protein>
<dbReference type="CDD" id="cd01399">
    <property type="entry name" value="GlcN6P_deaminase"/>
    <property type="match status" value="1"/>
</dbReference>